<evidence type="ECO:0000313" key="4">
    <source>
        <dbReference type="Proteomes" id="UP001224392"/>
    </source>
</evidence>
<keyword evidence="1" id="KW-0472">Membrane</keyword>
<evidence type="ECO:0000259" key="2">
    <source>
        <dbReference type="Pfam" id="PF04892"/>
    </source>
</evidence>
<dbReference type="Pfam" id="PF04892">
    <property type="entry name" value="VanZ"/>
    <property type="match status" value="1"/>
</dbReference>
<dbReference type="RefSeq" id="WP_285765205.1">
    <property type="nucleotide sequence ID" value="NZ_BSYJ01000007.1"/>
</dbReference>
<name>A0ABQ6M2L5_9GAMM</name>
<dbReference type="InterPro" id="IPR006976">
    <property type="entry name" value="VanZ-like"/>
</dbReference>
<reference evidence="3 4" key="1">
    <citation type="submission" date="2023-04" db="EMBL/GenBank/DDBJ databases">
        <title>Marinobulbifer ophiurae gen. nov., sp. Nov., isolate from tissue of brittle star Ophioplocus japonicus.</title>
        <authorList>
            <person name="Kawano K."/>
            <person name="Sawayama S."/>
            <person name="Nakagawa S."/>
        </authorList>
    </citation>
    <scope>NUCLEOTIDE SEQUENCE [LARGE SCALE GENOMIC DNA]</scope>
    <source>
        <strain evidence="3 4">NKW57</strain>
    </source>
</reference>
<keyword evidence="1" id="KW-0812">Transmembrane</keyword>
<evidence type="ECO:0000256" key="1">
    <source>
        <dbReference type="SAM" id="Phobius"/>
    </source>
</evidence>
<gene>
    <name evidence="3" type="ORF">MNKW57_29170</name>
</gene>
<protein>
    <recommendedName>
        <fullName evidence="2">VanZ-like domain-containing protein</fullName>
    </recommendedName>
</protein>
<organism evidence="3 4">
    <name type="scientific">Biformimicrobium ophioploci</name>
    <dbReference type="NCBI Taxonomy" id="3036711"/>
    <lineage>
        <taxon>Bacteria</taxon>
        <taxon>Pseudomonadati</taxon>
        <taxon>Pseudomonadota</taxon>
        <taxon>Gammaproteobacteria</taxon>
        <taxon>Cellvibrionales</taxon>
        <taxon>Microbulbiferaceae</taxon>
        <taxon>Biformimicrobium</taxon>
    </lineage>
</organism>
<feature type="transmembrane region" description="Helical" evidence="1">
    <location>
        <begin position="73"/>
        <end position="90"/>
    </location>
</feature>
<dbReference type="PANTHER" id="PTHR28008:SF1">
    <property type="entry name" value="DOMAIN PROTEIN, PUTATIVE (AFU_ORTHOLOGUE AFUA_3G10980)-RELATED"/>
    <property type="match status" value="1"/>
</dbReference>
<feature type="domain" description="VanZ-like" evidence="2">
    <location>
        <begin position="39"/>
        <end position="122"/>
    </location>
</feature>
<sequence length="137" mass="15391">MNSFHMQRLAILITTLLIVTISWAVYMVNVGQQHLLIDFVRDLPHGDKVGHFLLFGLLALFLNLALRFRCISVARISLPVASLLVCGVAVSEEISQIYLPTRSFDLMDIAADFAGITFFTLLGWIPVAIHRRVRTPK</sequence>
<dbReference type="PANTHER" id="PTHR28008">
    <property type="entry name" value="DOMAIN PROTEIN, PUTATIVE (AFU_ORTHOLOGUE AFUA_3G10980)-RELATED"/>
    <property type="match status" value="1"/>
</dbReference>
<dbReference type="EMBL" id="BSYJ01000007">
    <property type="protein sequence ID" value="GMG88596.1"/>
    <property type="molecule type" value="Genomic_DNA"/>
</dbReference>
<feature type="transmembrane region" description="Helical" evidence="1">
    <location>
        <begin position="48"/>
        <end position="66"/>
    </location>
</feature>
<proteinExistence type="predicted"/>
<dbReference type="Proteomes" id="UP001224392">
    <property type="component" value="Unassembled WGS sequence"/>
</dbReference>
<dbReference type="NCBIfam" id="NF037970">
    <property type="entry name" value="vanZ_1"/>
    <property type="match status" value="1"/>
</dbReference>
<accession>A0ABQ6M2L5</accession>
<keyword evidence="1" id="KW-1133">Transmembrane helix</keyword>
<keyword evidence="4" id="KW-1185">Reference proteome</keyword>
<evidence type="ECO:0000313" key="3">
    <source>
        <dbReference type="EMBL" id="GMG88596.1"/>
    </source>
</evidence>
<comment type="caution">
    <text evidence="3">The sequence shown here is derived from an EMBL/GenBank/DDBJ whole genome shotgun (WGS) entry which is preliminary data.</text>
</comment>
<feature type="transmembrane region" description="Helical" evidence="1">
    <location>
        <begin position="110"/>
        <end position="129"/>
    </location>
</feature>